<dbReference type="InterPro" id="IPR011990">
    <property type="entry name" value="TPR-like_helical_dom_sf"/>
</dbReference>
<evidence type="ECO:0000313" key="2">
    <source>
        <dbReference type="Proteomes" id="UP001385892"/>
    </source>
</evidence>
<comment type="caution">
    <text evidence="1">The sequence shown here is derived from an EMBL/GenBank/DDBJ whole genome shotgun (WGS) entry which is preliminary data.</text>
</comment>
<evidence type="ECO:0000313" key="1">
    <source>
        <dbReference type="EMBL" id="MEJ8848024.1"/>
    </source>
</evidence>
<gene>
    <name evidence="1" type="ORF">WKW82_15300</name>
</gene>
<proteinExistence type="predicted"/>
<dbReference type="Pfam" id="PF20308">
    <property type="entry name" value="TPR-S"/>
    <property type="match status" value="1"/>
</dbReference>
<reference evidence="1 2" key="1">
    <citation type="submission" date="2024-03" db="EMBL/GenBank/DDBJ databases">
        <title>Novel species of the genus Variovorax.</title>
        <authorList>
            <person name="Liu Q."/>
            <person name="Xin Y.-H."/>
        </authorList>
    </citation>
    <scope>NUCLEOTIDE SEQUENCE [LARGE SCALE GENOMIC DNA]</scope>
    <source>
        <strain evidence="1 2">KACC 18900</strain>
    </source>
</reference>
<dbReference type="InterPro" id="IPR046880">
    <property type="entry name" value="TPR-S"/>
</dbReference>
<name>A0ABU8WL16_9BURK</name>
<dbReference type="RefSeq" id="WP_340343152.1">
    <property type="nucleotide sequence ID" value="NZ_JBBKZT010000006.1"/>
</dbReference>
<dbReference type="Gene3D" id="1.25.40.10">
    <property type="entry name" value="Tetratricopeptide repeat domain"/>
    <property type="match status" value="1"/>
</dbReference>
<dbReference type="Proteomes" id="UP001385892">
    <property type="component" value="Unassembled WGS sequence"/>
</dbReference>
<sequence length="451" mass="49256">MNGAVLRPLCFMVMPYGTKATLAEPGKGPVEIDFNALWDNAYVHVIEALGYQPVRADQDTGAMIITQMLERLYFADLVLADMTIANGNVYYEIGIRHAARRKGCVLLAADWSSQLFDLAQMRAVRYPLPEGKILPETAAAIQARIKDAIAGLVAGESPMHAAIPGYPSQVNEATAAGMKDQMAMLSAFQAEVRAVRAFPKKERMARAQALVDAYAKGPMIGAVAIALMLMLRDCADTAEDWNVVLKFIDGLSDELRSVPEVTEQRALALSYAGRHVEAIAAVEALVATSGPTQERLGLLGGRYKRLFKDATAPEDKKRFLARSIDNYERGMQLDLNEYYCSSNLPSLYRIRRRAGDEKLAQSVLQLVIAACERARQRGSTDPWLRATLLVAAFDSGDADKAEALADEVESGDPADWQIKSIIGSLELSLMNAGDDVTMARMAAVIERLRPA</sequence>
<dbReference type="EMBL" id="JBBKZT010000006">
    <property type="protein sequence ID" value="MEJ8848024.1"/>
    <property type="molecule type" value="Genomic_DNA"/>
</dbReference>
<protein>
    <submittedName>
        <fullName evidence="1">TRAFs-binding domain-containing protein</fullName>
    </submittedName>
</protein>
<accession>A0ABU8WL16</accession>
<organism evidence="1 2">
    <name type="scientific">Variovorax rhizosphaerae</name>
    <dbReference type="NCBI Taxonomy" id="1836200"/>
    <lineage>
        <taxon>Bacteria</taxon>
        <taxon>Pseudomonadati</taxon>
        <taxon>Pseudomonadota</taxon>
        <taxon>Betaproteobacteria</taxon>
        <taxon>Burkholderiales</taxon>
        <taxon>Comamonadaceae</taxon>
        <taxon>Variovorax</taxon>
    </lineage>
</organism>
<keyword evidence="2" id="KW-1185">Reference proteome</keyword>